<dbReference type="KEGG" id="mech:Q9L42_008735"/>
<gene>
    <name evidence="7" type="ORF">Q9L42_008735</name>
</gene>
<dbReference type="Pfam" id="PF13520">
    <property type="entry name" value="AA_permease_2"/>
    <property type="match status" value="1"/>
</dbReference>
<evidence type="ECO:0000256" key="2">
    <source>
        <dbReference type="ARBA" id="ARBA00022448"/>
    </source>
</evidence>
<dbReference type="GO" id="GO:0015171">
    <property type="term" value="F:amino acid transmembrane transporter activity"/>
    <property type="evidence" value="ECO:0007669"/>
    <property type="project" value="TreeGrafter"/>
</dbReference>
<organism evidence="7 8">
    <name type="scientific">Methylomarinum roseum</name>
    <dbReference type="NCBI Taxonomy" id="3067653"/>
    <lineage>
        <taxon>Bacteria</taxon>
        <taxon>Pseudomonadati</taxon>
        <taxon>Pseudomonadota</taxon>
        <taxon>Gammaproteobacteria</taxon>
        <taxon>Methylococcales</taxon>
        <taxon>Methylococcaceae</taxon>
        <taxon>Methylomarinum</taxon>
    </lineage>
</organism>
<accession>A0AAU7P046</accession>
<evidence type="ECO:0000313" key="7">
    <source>
        <dbReference type="EMBL" id="XBS22196.1"/>
    </source>
</evidence>
<dbReference type="InterPro" id="IPR002293">
    <property type="entry name" value="AA/rel_permease1"/>
</dbReference>
<comment type="subcellular location">
    <subcellularLocation>
        <location evidence="1">Membrane</location>
        <topology evidence="1">Multi-pass membrane protein</topology>
    </subcellularLocation>
</comment>
<feature type="transmembrane region" description="Helical" evidence="6">
    <location>
        <begin position="187"/>
        <end position="207"/>
    </location>
</feature>
<feature type="transmembrane region" description="Helical" evidence="6">
    <location>
        <begin position="118"/>
        <end position="141"/>
    </location>
</feature>
<dbReference type="RefSeq" id="WP_305908825.1">
    <property type="nucleotide sequence ID" value="NZ_CP157743.1"/>
</dbReference>
<dbReference type="Gene3D" id="1.20.1740.10">
    <property type="entry name" value="Amino acid/polyamine transporter I"/>
    <property type="match status" value="1"/>
</dbReference>
<feature type="transmembrane region" description="Helical" evidence="6">
    <location>
        <begin position="349"/>
        <end position="370"/>
    </location>
</feature>
<evidence type="ECO:0000256" key="1">
    <source>
        <dbReference type="ARBA" id="ARBA00004141"/>
    </source>
</evidence>
<dbReference type="PANTHER" id="PTHR43243:SF4">
    <property type="entry name" value="CATIONIC AMINO ACID TRANSPORTER 4"/>
    <property type="match status" value="1"/>
</dbReference>
<feature type="transmembrane region" description="Helical" evidence="6">
    <location>
        <begin position="228"/>
        <end position="256"/>
    </location>
</feature>
<feature type="transmembrane region" description="Helical" evidence="6">
    <location>
        <begin position="148"/>
        <end position="167"/>
    </location>
</feature>
<name>A0AAU7P046_9GAMM</name>
<evidence type="ECO:0000256" key="4">
    <source>
        <dbReference type="ARBA" id="ARBA00022989"/>
    </source>
</evidence>
<feature type="transmembrane region" description="Helical" evidence="6">
    <location>
        <begin position="382"/>
        <end position="402"/>
    </location>
</feature>
<evidence type="ECO:0000256" key="3">
    <source>
        <dbReference type="ARBA" id="ARBA00022692"/>
    </source>
</evidence>
<dbReference type="PIRSF" id="PIRSF006060">
    <property type="entry name" value="AA_transporter"/>
    <property type="match status" value="1"/>
</dbReference>
<sequence>MAVKATLKRAITLPLLVFYGAGTILGAGIYALIGKIAALSGQYAPFSFLLSALIAAFVAFTYAELSGRYPKSAGEAVYVHHAFQARWLTALVGWGIVLTGIVSAAVMARGAYGYLNELIVVSEGIAISLFVLLISLIAIVGISLSVNVAALVTLIEISGILLVLFVSREQLWSIPANWHALLPPFSWPVWQNIILGAFLAFYAFIGFEDMVNVAEEVIEPEKNLPSGIILALLIATVFYVLVALAAVLTLPIPVLADHKAPFALIFQSNSDIPAEIISLISLIAIMNGALVQIVMASRVLYGLAEKGAAPACFAFIHDKTRTPVIATLFFAAILLTMALWLPIAELAKITSFIILTIFALISLSLCIIKIRDKQHPFHYFKVPLIVPAISFLLCLSFIVLQFQ</sequence>
<dbReference type="EMBL" id="CP157743">
    <property type="protein sequence ID" value="XBS22196.1"/>
    <property type="molecule type" value="Genomic_DNA"/>
</dbReference>
<protein>
    <submittedName>
        <fullName evidence="7">Amino acid permease</fullName>
    </submittedName>
</protein>
<dbReference type="Proteomes" id="UP001225378">
    <property type="component" value="Chromosome"/>
</dbReference>
<feature type="transmembrane region" description="Helical" evidence="6">
    <location>
        <begin position="45"/>
        <end position="65"/>
    </location>
</feature>
<evidence type="ECO:0000313" key="8">
    <source>
        <dbReference type="Proteomes" id="UP001225378"/>
    </source>
</evidence>
<keyword evidence="3 6" id="KW-0812">Transmembrane</keyword>
<keyword evidence="5 6" id="KW-0472">Membrane</keyword>
<dbReference type="AlphaFoldDB" id="A0AAU7P046"/>
<feature type="transmembrane region" description="Helical" evidence="6">
    <location>
        <begin position="85"/>
        <end position="106"/>
    </location>
</feature>
<feature type="transmembrane region" description="Helical" evidence="6">
    <location>
        <begin position="12"/>
        <end position="33"/>
    </location>
</feature>
<feature type="transmembrane region" description="Helical" evidence="6">
    <location>
        <begin position="276"/>
        <end position="301"/>
    </location>
</feature>
<evidence type="ECO:0000256" key="5">
    <source>
        <dbReference type="ARBA" id="ARBA00023136"/>
    </source>
</evidence>
<keyword evidence="2" id="KW-0813">Transport</keyword>
<evidence type="ECO:0000256" key="6">
    <source>
        <dbReference type="SAM" id="Phobius"/>
    </source>
</evidence>
<keyword evidence="8" id="KW-1185">Reference proteome</keyword>
<dbReference type="GO" id="GO:0016020">
    <property type="term" value="C:membrane"/>
    <property type="evidence" value="ECO:0007669"/>
    <property type="project" value="UniProtKB-SubCell"/>
</dbReference>
<feature type="transmembrane region" description="Helical" evidence="6">
    <location>
        <begin position="322"/>
        <end position="343"/>
    </location>
</feature>
<dbReference type="PANTHER" id="PTHR43243">
    <property type="entry name" value="INNER MEMBRANE TRANSPORTER YGJI-RELATED"/>
    <property type="match status" value="1"/>
</dbReference>
<reference evidence="7 8" key="1">
    <citation type="journal article" date="2024" name="Microbiology">
        <title>Methylomarinum rosea sp. nov., a novel halophilic methanotrophic bacterium from the hypersaline Lake Elton.</title>
        <authorList>
            <person name="Suleimanov R.Z."/>
            <person name="Oshkin I.Y."/>
            <person name="Danilova O.V."/>
            <person name="Suzina N.E."/>
            <person name="Dedysh S.N."/>
        </authorList>
    </citation>
    <scope>NUCLEOTIDE SEQUENCE [LARGE SCALE GENOMIC DNA]</scope>
    <source>
        <strain evidence="7 8">Ch1-1</strain>
    </source>
</reference>
<proteinExistence type="predicted"/>
<keyword evidence="4 6" id="KW-1133">Transmembrane helix</keyword>